<dbReference type="SUPFAM" id="SSF52172">
    <property type="entry name" value="CheY-like"/>
    <property type="match status" value="1"/>
</dbReference>
<dbReference type="Proteomes" id="UP000885986">
    <property type="component" value="Unassembled WGS sequence"/>
</dbReference>
<feature type="domain" description="Response regulatory" evidence="3">
    <location>
        <begin position="4"/>
        <end position="119"/>
    </location>
</feature>
<evidence type="ECO:0000259" key="3">
    <source>
        <dbReference type="PROSITE" id="PS50110"/>
    </source>
</evidence>
<comment type="caution">
    <text evidence="4">The sequence shown here is derived from an EMBL/GenBank/DDBJ whole genome shotgun (WGS) entry which is preliminary data.</text>
</comment>
<dbReference type="Pfam" id="PF00072">
    <property type="entry name" value="Response_reg"/>
    <property type="match status" value="1"/>
</dbReference>
<dbReference type="PROSITE" id="PS50110">
    <property type="entry name" value="RESPONSE_REGULATORY"/>
    <property type="match status" value="1"/>
</dbReference>
<keyword evidence="1 2" id="KW-0597">Phosphoprotein</keyword>
<dbReference type="InterPro" id="IPR050595">
    <property type="entry name" value="Bact_response_regulator"/>
</dbReference>
<proteinExistence type="predicted"/>
<dbReference type="EMBL" id="DSDS01000041">
    <property type="protein sequence ID" value="HET97451.1"/>
    <property type="molecule type" value="Genomic_DNA"/>
</dbReference>
<dbReference type="PANTHER" id="PTHR44591">
    <property type="entry name" value="STRESS RESPONSE REGULATOR PROTEIN 1"/>
    <property type="match status" value="1"/>
</dbReference>
<dbReference type="SMART" id="SM00448">
    <property type="entry name" value="REC"/>
    <property type="match status" value="1"/>
</dbReference>
<protein>
    <submittedName>
        <fullName evidence="4">Response regulator</fullName>
    </submittedName>
</protein>
<evidence type="ECO:0000256" key="1">
    <source>
        <dbReference type="ARBA" id="ARBA00022553"/>
    </source>
</evidence>
<dbReference type="PANTHER" id="PTHR44591:SF24">
    <property type="entry name" value="PROTEIN-GLUTAMATE METHYLESTERASE_PROTEIN-GLUTAMINE GLUTAMINASE 1"/>
    <property type="match status" value="1"/>
</dbReference>
<dbReference type="InterPro" id="IPR011006">
    <property type="entry name" value="CheY-like_superfamily"/>
</dbReference>
<dbReference type="AlphaFoldDB" id="A0A7C2XQI5"/>
<evidence type="ECO:0000256" key="2">
    <source>
        <dbReference type="PROSITE-ProRule" id="PRU00169"/>
    </source>
</evidence>
<sequence>MPKKLLIVDDSPVSRAIIKKCLPKDHPFELFEAGDGKEGLEKFKEIRPDGTLLDLTMPVMDGFEALEEMKKVDSNAVIIVLTADIQQKAYEKVMALGAGMVIPKPPSAEALADGLSKMGLL</sequence>
<dbReference type="Gene3D" id="3.40.50.2300">
    <property type="match status" value="1"/>
</dbReference>
<name>A0A7C2XQI5_9BACT</name>
<gene>
    <name evidence="4" type="ORF">ENN98_01850</name>
</gene>
<feature type="modified residue" description="4-aspartylphosphate" evidence="2">
    <location>
        <position position="54"/>
    </location>
</feature>
<evidence type="ECO:0000313" key="4">
    <source>
        <dbReference type="EMBL" id="HET97451.1"/>
    </source>
</evidence>
<organism evidence="4">
    <name type="scientific">Desulfurivibrio alkaliphilus</name>
    <dbReference type="NCBI Taxonomy" id="427923"/>
    <lineage>
        <taxon>Bacteria</taxon>
        <taxon>Pseudomonadati</taxon>
        <taxon>Thermodesulfobacteriota</taxon>
        <taxon>Desulfobulbia</taxon>
        <taxon>Desulfobulbales</taxon>
        <taxon>Desulfobulbaceae</taxon>
        <taxon>Desulfurivibrio</taxon>
    </lineage>
</organism>
<dbReference type="GO" id="GO:0000160">
    <property type="term" value="P:phosphorelay signal transduction system"/>
    <property type="evidence" value="ECO:0007669"/>
    <property type="project" value="InterPro"/>
</dbReference>
<reference evidence="4" key="1">
    <citation type="journal article" date="2020" name="mSystems">
        <title>Genome- and Community-Level Interaction Insights into Carbon Utilization and Element Cycling Functions of Hydrothermarchaeota in Hydrothermal Sediment.</title>
        <authorList>
            <person name="Zhou Z."/>
            <person name="Liu Y."/>
            <person name="Xu W."/>
            <person name="Pan J."/>
            <person name="Luo Z.H."/>
            <person name="Li M."/>
        </authorList>
    </citation>
    <scope>NUCLEOTIDE SEQUENCE [LARGE SCALE GENOMIC DNA]</scope>
    <source>
        <strain evidence="4">SpSt-1224</strain>
    </source>
</reference>
<accession>A0A7C2XQI5</accession>
<dbReference type="InterPro" id="IPR001789">
    <property type="entry name" value="Sig_transdc_resp-reg_receiver"/>
</dbReference>